<evidence type="ECO:0000256" key="4">
    <source>
        <dbReference type="ARBA" id="ARBA00023136"/>
    </source>
</evidence>
<reference evidence="6" key="2">
    <citation type="journal article" date="2021" name="Mar. Drugs">
        <title>Genome Reduction and Secondary Metabolism of the Marine Sponge-Associated Cyanobacterium Leptothoe.</title>
        <authorList>
            <person name="Konstantinou D."/>
            <person name="Popin R.V."/>
            <person name="Fewer D.P."/>
            <person name="Sivonen K."/>
            <person name="Gkelis S."/>
        </authorList>
    </citation>
    <scope>NUCLEOTIDE SEQUENCE</scope>
    <source>
        <strain evidence="6">TAU-MAC 1115</strain>
    </source>
</reference>
<protein>
    <submittedName>
        <fullName evidence="6">Isoprenylcysteine carboxylmethyltransferase family protein</fullName>
    </submittedName>
</protein>
<dbReference type="PANTHER" id="PTHR43847:SF1">
    <property type="entry name" value="BLL3993 PROTEIN"/>
    <property type="match status" value="1"/>
</dbReference>
<keyword evidence="7" id="KW-1185">Reference proteome</keyword>
<evidence type="ECO:0000256" key="2">
    <source>
        <dbReference type="ARBA" id="ARBA00022692"/>
    </source>
</evidence>
<sequence length="250" mass="28362">MISDKYSKGEEDRVIDASEVHLAPQSSKSFSLIAFSVVVAIIVLTGLLLVLGRWLGWTVGWMYLGIVTATWGIHLACLQRWNPELLKNRKKINEGTKTWDKVWFSVFTFCVIVIYMVAIFETLYGVSHVPGVAWSLGLFIFLTGWVLVNQSMVINPFFEKTVRIQTDRGHQVIDKGPYAYVRHPGYVGFLSWVVATPLLLSSTWSLIPVLIAVIGLVIRTALEDRVLQSELPGYEEYSDRVRFRLIPGIW</sequence>
<evidence type="ECO:0000313" key="7">
    <source>
        <dbReference type="Proteomes" id="UP000717364"/>
    </source>
</evidence>
<keyword evidence="4 5" id="KW-0472">Membrane</keyword>
<dbReference type="AlphaFoldDB" id="A0A947DBB3"/>
<dbReference type="Gene3D" id="1.20.120.1630">
    <property type="match status" value="1"/>
</dbReference>
<evidence type="ECO:0000313" key="6">
    <source>
        <dbReference type="EMBL" id="MBT9314071.1"/>
    </source>
</evidence>
<dbReference type="Proteomes" id="UP000717364">
    <property type="component" value="Unassembled WGS sequence"/>
</dbReference>
<dbReference type="EMBL" id="JADOES010000002">
    <property type="protein sequence ID" value="MBT9314071.1"/>
    <property type="molecule type" value="Genomic_DNA"/>
</dbReference>
<dbReference type="InterPro" id="IPR007269">
    <property type="entry name" value="ICMT_MeTrfase"/>
</dbReference>
<comment type="caution">
    <text evidence="6">The sequence shown here is derived from an EMBL/GenBank/DDBJ whole genome shotgun (WGS) entry which is preliminary data.</text>
</comment>
<keyword evidence="3 5" id="KW-1133">Transmembrane helix</keyword>
<feature type="transmembrane region" description="Helical" evidence="5">
    <location>
        <begin position="102"/>
        <end position="120"/>
    </location>
</feature>
<evidence type="ECO:0000256" key="3">
    <source>
        <dbReference type="ARBA" id="ARBA00022989"/>
    </source>
</evidence>
<dbReference type="RefSeq" id="WP_215607141.1">
    <property type="nucleotide sequence ID" value="NZ_JADOES010000002.1"/>
</dbReference>
<gene>
    <name evidence="6" type="ORF">IXB50_01360</name>
</gene>
<reference evidence="6" key="1">
    <citation type="submission" date="2020-11" db="EMBL/GenBank/DDBJ databases">
        <authorList>
            <person name="Konstantinou D."/>
            <person name="Gkelis S."/>
            <person name="Popin R."/>
            <person name="Fewer D."/>
            <person name="Sivonen K."/>
        </authorList>
    </citation>
    <scope>NUCLEOTIDE SEQUENCE</scope>
    <source>
        <strain evidence="6">TAU-MAC 1115</strain>
    </source>
</reference>
<feature type="transmembrane region" description="Helical" evidence="5">
    <location>
        <begin position="61"/>
        <end position="81"/>
    </location>
</feature>
<comment type="subcellular location">
    <subcellularLocation>
        <location evidence="1">Membrane</location>
        <topology evidence="1">Multi-pass membrane protein</topology>
    </subcellularLocation>
</comment>
<organism evidence="6 7">
    <name type="scientific">Leptothoe spongobia TAU-MAC 1115</name>
    <dbReference type="NCBI Taxonomy" id="1967444"/>
    <lineage>
        <taxon>Bacteria</taxon>
        <taxon>Bacillati</taxon>
        <taxon>Cyanobacteriota</taxon>
        <taxon>Cyanophyceae</taxon>
        <taxon>Nodosilineales</taxon>
        <taxon>Cymatolegaceae</taxon>
        <taxon>Leptothoe</taxon>
        <taxon>Leptothoe spongobia</taxon>
    </lineage>
</organism>
<dbReference type="InterPro" id="IPR052527">
    <property type="entry name" value="Metal_cation-efflux_comp"/>
</dbReference>
<accession>A0A947DBB3</accession>
<feature type="transmembrane region" description="Helical" evidence="5">
    <location>
        <begin position="132"/>
        <end position="158"/>
    </location>
</feature>
<dbReference type="Pfam" id="PF04140">
    <property type="entry name" value="ICMT"/>
    <property type="match status" value="1"/>
</dbReference>
<keyword evidence="2 5" id="KW-0812">Transmembrane</keyword>
<evidence type="ECO:0000256" key="5">
    <source>
        <dbReference type="SAM" id="Phobius"/>
    </source>
</evidence>
<feature type="transmembrane region" description="Helical" evidence="5">
    <location>
        <begin position="206"/>
        <end position="222"/>
    </location>
</feature>
<dbReference type="PANTHER" id="PTHR43847">
    <property type="entry name" value="BLL3993 PROTEIN"/>
    <property type="match status" value="1"/>
</dbReference>
<dbReference type="GO" id="GO:0004671">
    <property type="term" value="F:protein C-terminal S-isoprenylcysteine carboxyl O-methyltransferase activity"/>
    <property type="evidence" value="ECO:0007669"/>
    <property type="project" value="InterPro"/>
</dbReference>
<name>A0A947DBB3_9CYAN</name>
<feature type="transmembrane region" description="Helical" evidence="5">
    <location>
        <begin position="32"/>
        <end position="55"/>
    </location>
</feature>
<dbReference type="GO" id="GO:0016020">
    <property type="term" value="C:membrane"/>
    <property type="evidence" value="ECO:0007669"/>
    <property type="project" value="UniProtKB-SubCell"/>
</dbReference>
<evidence type="ECO:0000256" key="1">
    <source>
        <dbReference type="ARBA" id="ARBA00004141"/>
    </source>
</evidence>
<proteinExistence type="predicted"/>